<comment type="caution">
    <text evidence="2">The sequence shown here is derived from an EMBL/GenBank/DDBJ whole genome shotgun (WGS) entry which is preliminary data.</text>
</comment>
<dbReference type="HOGENOM" id="CLU_966233_0_0_9"/>
<dbReference type="InterPro" id="IPR014202">
    <property type="entry name" value="Spore_II_R"/>
</dbReference>
<proteinExistence type="predicted"/>
<dbReference type="STRING" id="867903.ThesuDRAFT_01652"/>
<dbReference type="Pfam" id="PF09551">
    <property type="entry name" value="Spore_II_R"/>
    <property type="match status" value="1"/>
</dbReference>
<reference evidence="2" key="1">
    <citation type="submission" date="2010-10" db="EMBL/GenBank/DDBJ databases">
        <authorList>
            <consortium name="US DOE Joint Genome Institute (JGI-PGF)"/>
            <person name="Lucas S."/>
            <person name="Copeland A."/>
            <person name="Lapidus A."/>
            <person name="Bruce D."/>
            <person name="Goodwin L."/>
            <person name="Pitluck S."/>
            <person name="Kyrpides N."/>
            <person name="Mavromatis K."/>
            <person name="Detter J.C."/>
            <person name="Han C."/>
            <person name="Land M."/>
            <person name="Hauser L."/>
            <person name="Markowitz V."/>
            <person name="Cheng J.-F."/>
            <person name="Hugenholtz P."/>
            <person name="Woyke T."/>
            <person name="Wu D."/>
            <person name="Pukall R."/>
            <person name="Wahrenburg C."/>
            <person name="Brambilla E."/>
            <person name="Klenk H.-P."/>
            <person name="Eisen J.A."/>
        </authorList>
    </citation>
    <scope>NUCLEOTIDE SEQUENCE [LARGE SCALE GENOMIC DNA]</scope>
    <source>
        <strain evidence="2">DSM 13965</strain>
    </source>
</reference>
<name>K6QFQ6_9FIRM</name>
<dbReference type="eggNOG" id="ENOG5031K93">
    <property type="taxonomic scope" value="Bacteria"/>
</dbReference>
<evidence type="ECO:0000313" key="2">
    <source>
        <dbReference type="EMBL" id="EKP95891.1"/>
    </source>
</evidence>
<dbReference type="EMBL" id="AENY02000002">
    <property type="protein sequence ID" value="EKP95891.1"/>
    <property type="molecule type" value="Genomic_DNA"/>
</dbReference>
<gene>
    <name evidence="2" type="ORF">ThesuDRAFT_01652</name>
</gene>
<dbReference type="AlphaFoldDB" id="K6QFQ6"/>
<evidence type="ECO:0000313" key="3">
    <source>
        <dbReference type="Proteomes" id="UP000005710"/>
    </source>
</evidence>
<reference evidence="2" key="2">
    <citation type="submission" date="2012-10" db="EMBL/GenBank/DDBJ databases">
        <title>Improved high-quality draft of Thermaerobacter subterraneus C21, DSM 13965.</title>
        <authorList>
            <consortium name="DOE Joint Genome Institute"/>
            <person name="Eisen J."/>
            <person name="Huntemann M."/>
            <person name="Wei C.-L."/>
            <person name="Han J."/>
            <person name="Detter J.C."/>
            <person name="Han C."/>
            <person name="Tapia R."/>
            <person name="Chen A."/>
            <person name="Kyrpides N."/>
            <person name="Mavromatis K."/>
            <person name="Markowitz V."/>
            <person name="Szeto E."/>
            <person name="Ivanova N."/>
            <person name="Mikhailova N."/>
            <person name="Ovchinnikova G."/>
            <person name="Pagani I."/>
            <person name="Pati A."/>
            <person name="Goodwin L."/>
            <person name="Nordberg H.P."/>
            <person name="Cantor M.N."/>
            <person name="Hua S.X."/>
            <person name="Woyke T."/>
            <person name="Eisen J."/>
            <person name="Klenk H.-P."/>
        </authorList>
    </citation>
    <scope>NUCLEOTIDE SEQUENCE [LARGE SCALE GENOMIC DNA]</scope>
    <source>
        <strain evidence="2">DSM 13965</strain>
    </source>
</reference>
<sequence length="355" mass="35530">MGFGDWLNPPAGGRGSGPAGEGGPGVHGCIVVPAGGGMVMATLRCTWGRWLRVLGWLALATVVAAGLGPRLAAHGPAGASPARPAGVATPVGAAASMAAAPAQPVPPILRLHIVANSDDPEDQAVKLQVRDALLPVLAQVVAGATTPDDALARVDRQAERLEARAEAVLRSAGFHYDARVETGRFPYAARRLGETVYPAGVYPAVRVVLGEGAGHNFWCVLFPGLCWLGDGGSAQAGTLAGSAQDRGGALPAPEAVAPATPGGGEGAGVTPAPAGRDGTAGVPHPAGGSGAAEVAGALAAPGAAAPSWSPVQAGGDGTAWQAAPAPRWFLLEWWQARIGRWWASLGWAQRASASH</sequence>
<feature type="region of interest" description="Disordered" evidence="1">
    <location>
        <begin position="1"/>
        <end position="23"/>
    </location>
</feature>
<feature type="compositionally biased region" description="Gly residues" evidence="1">
    <location>
        <begin position="12"/>
        <end position="23"/>
    </location>
</feature>
<organism evidence="2 3">
    <name type="scientific">Thermaerobacter subterraneus DSM 13965</name>
    <dbReference type="NCBI Taxonomy" id="867903"/>
    <lineage>
        <taxon>Bacteria</taxon>
        <taxon>Bacillati</taxon>
        <taxon>Bacillota</taxon>
        <taxon>Clostridia</taxon>
        <taxon>Eubacteriales</taxon>
        <taxon>Clostridiales Family XVII. Incertae Sedis</taxon>
        <taxon>Thermaerobacter</taxon>
    </lineage>
</organism>
<feature type="region of interest" description="Disordered" evidence="1">
    <location>
        <begin position="238"/>
        <end position="290"/>
    </location>
</feature>
<feature type="compositionally biased region" description="Low complexity" evidence="1">
    <location>
        <begin position="247"/>
        <end position="260"/>
    </location>
</feature>
<keyword evidence="3" id="KW-1185">Reference proteome</keyword>
<dbReference type="Proteomes" id="UP000005710">
    <property type="component" value="Unassembled WGS sequence"/>
</dbReference>
<protein>
    <submittedName>
        <fullName evidence="2">Stage II sporulation protein R, SpoIIR family</fullName>
    </submittedName>
</protein>
<evidence type="ECO:0000256" key="1">
    <source>
        <dbReference type="SAM" id="MobiDB-lite"/>
    </source>
</evidence>
<accession>K6QFQ6</accession>